<accession>A0A8I2Z061</accession>
<reference evidence="1" key="1">
    <citation type="submission" date="2021-03" db="EMBL/GenBank/DDBJ databases">
        <title>Evolutionary innovations through gain and loss of genes in the ectomycorrhizal Boletales.</title>
        <authorList>
            <person name="Wu G."/>
            <person name="Miyauchi S."/>
            <person name="Morin E."/>
            <person name="Yang Z.-L."/>
            <person name="Xu J."/>
            <person name="Martin F.M."/>
        </authorList>
    </citation>
    <scope>NUCLEOTIDE SEQUENCE</scope>
    <source>
        <strain evidence="1">BR01</strain>
    </source>
</reference>
<evidence type="ECO:0000313" key="1">
    <source>
        <dbReference type="EMBL" id="KAG6379822.1"/>
    </source>
</evidence>
<sequence>MSHESLPQLGKSVPTFEFFMKAWEILQTKTPRLQPFIGPGLAKAKKYYNKMENSPMYVIAMCKSAQSMLSKLGYI</sequence>
<keyword evidence="2" id="KW-1185">Reference proteome</keyword>
<protein>
    <submittedName>
        <fullName evidence="1">Uncharacterized protein</fullName>
    </submittedName>
</protein>
<evidence type="ECO:0000313" key="2">
    <source>
        <dbReference type="Proteomes" id="UP000683000"/>
    </source>
</evidence>
<organism evidence="1 2">
    <name type="scientific">Boletus reticuloceps</name>
    <dbReference type="NCBI Taxonomy" id="495285"/>
    <lineage>
        <taxon>Eukaryota</taxon>
        <taxon>Fungi</taxon>
        <taxon>Dikarya</taxon>
        <taxon>Basidiomycota</taxon>
        <taxon>Agaricomycotina</taxon>
        <taxon>Agaricomycetes</taxon>
        <taxon>Agaricomycetidae</taxon>
        <taxon>Boletales</taxon>
        <taxon>Boletineae</taxon>
        <taxon>Boletaceae</taxon>
        <taxon>Boletoideae</taxon>
        <taxon>Boletus</taxon>
    </lineage>
</organism>
<proteinExistence type="predicted"/>
<gene>
    <name evidence="1" type="ORF">JVT61DRAFT_10369</name>
</gene>
<dbReference type="EMBL" id="JAGFBS010000004">
    <property type="protein sequence ID" value="KAG6379822.1"/>
    <property type="molecule type" value="Genomic_DNA"/>
</dbReference>
<dbReference type="Proteomes" id="UP000683000">
    <property type="component" value="Unassembled WGS sequence"/>
</dbReference>
<dbReference type="OrthoDB" id="2676654at2759"/>
<comment type="caution">
    <text evidence="1">The sequence shown here is derived from an EMBL/GenBank/DDBJ whole genome shotgun (WGS) entry which is preliminary data.</text>
</comment>
<dbReference type="AlphaFoldDB" id="A0A8I2Z061"/>
<name>A0A8I2Z061_9AGAM</name>